<name>A0A1B6C1B7_9HEMI</name>
<accession>A0A1B6C1B7</accession>
<gene>
    <name evidence="3" type="ORF">g.12612</name>
</gene>
<evidence type="ECO:0000256" key="1">
    <source>
        <dbReference type="ARBA" id="ARBA00024341"/>
    </source>
</evidence>
<feature type="compositionally biased region" description="Polar residues" evidence="2">
    <location>
        <begin position="148"/>
        <end position="157"/>
    </location>
</feature>
<dbReference type="PANTHER" id="PTHR32295:SF6">
    <property type="entry name" value="PROTEIN IQ-DOMAIN 18"/>
    <property type="match status" value="1"/>
</dbReference>
<protein>
    <submittedName>
        <fullName evidence="3">Uncharacterized protein</fullName>
    </submittedName>
</protein>
<proteinExistence type="inferred from homology"/>
<feature type="region of interest" description="Disordered" evidence="2">
    <location>
        <begin position="19"/>
        <end position="127"/>
    </location>
</feature>
<feature type="compositionally biased region" description="Basic and acidic residues" evidence="2">
    <location>
        <begin position="300"/>
        <end position="333"/>
    </location>
</feature>
<dbReference type="PANTHER" id="PTHR32295">
    <property type="entry name" value="IQ-DOMAIN 5-RELATED"/>
    <property type="match status" value="1"/>
</dbReference>
<sequence length="362" mass="40068">AATTIQATFRGFQARQNLNKMADAEEQPDSMADFPPPAMDDDLLFGPSIADEDLPPPDFEALESSYSEDIPTEPLAPPPIDQDSLRFNEEDEFEEELHSLQKPQECDELPEHRLTLESDSSELESSLSSAATKIQAGVRGFITRRQFQKGTNSTSAPSIIDSDRSVGDLSGSQEEEGPVRSAISIEEESEVCKHTHSIDKEDVFENNLIELKKRSGKRMSLGNSLHEVTNRQRKQRALSVQINREGVSDDEVWSTLKNEMSTAATLIQSNYRGYRARKQLQREDAVQVLTSSSSQATGSLDKKDTGSVDKKDIGSVDKKETDTSTRSSGEYHDIIALTPPNIHKDNLQLHTEDEGVAKADST</sequence>
<evidence type="ECO:0000313" key="3">
    <source>
        <dbReference type="EMBL" id="JAS07312.1"/>
    </source>
</evidence>
<dbReference type="CDD" id="cd23767">
    <property type="entry name" value="IQCD"/>
    <property type="match status" value="3"/>
</dbReference>
<feature type="non-terminal residue" evidence="3">
    <location>
        <position position="1"/>
    </location>
</feature>
<dbReference type="AlphaFoldDB" id="A0A1B6C1B7"/>
<dbReference type="PROSITE" id="PS50096">
    <property type="entry name" value="IQ"/>
    <property type="match status" value="3"/>
</dbReference>
<feature type="compositionally biased region" description="Basic and acidic residues" evidence="2">
    <location>
        <begin position="342"/>
        <end position="362"/>
    </location>
</feature>
<reference evidence="3" key="1">
    <citation type="submission" date="2015-12" db="EMBL/GenBank/DDBJ databases">
        <title>De novo transcriptome assembly of four potential Pierce s Disease insect vectors from Arizona vineyards.</title>
        <authorList>
            <person name="Tassone E.E."/>
        </authorList>
    </citation>
    <scope>NUCLEOTIDE SEQUENCE</scope>
</reference>
<dbReference type="Gene3D" id="1.20.5.190">
    <property type="match status" value="2"/>
</dbReference>
<dbReference type="Pfam" id="PF00612">
    <property type="entry name" value="IQ"/>
    <property type="match status" value="3"/>
</dbReference>
<feature type="region of interest" description="Disordered" evidence="2">
    <location>
        <begin position="148"/>
        <end position="180"/>
    </location>
</feature>
<dbReference type="EMBL" id="GEDC01029986">
    <property type="protein sequence ID" value="JAS07312.1"/>
    <property type="molecule type" value="Transcribed_RNA"/>
</dbReference>
<organism evidence="3">
    <name type="scientific">Clastoptera arizonana</name>
    <name type="common">Arizona spittle bug</name>
    <dbReference type="NCBI Taxonomy" id="38151"/>
    <lineage>
        <taxon>Eukaryota</taxon>
        <taxon>Metazoa</taxon>
        <taxon>Ecdysozoa</taxon>
        <taxon>Arthropoda</taxon>
        <taxon>Hexapoda</taxon>
        <taxon>Insecta</taxon>
        <taxon>Pterygota</taxon>
        <taxon>Neoptera</taxon>
        <taxon>Paraneoptera</taxon>
        <taxon>Hemiptera</taxon>
        <taxon>Auchenorrhyncha</taxon>
        <taxon>Cercopoidea</taxon>
        <taxon>Clastopteridae</taxon>
        <taxon>Clastoptera</taxon>
    </lineage>
</organism>
<dbReference type="SMART" id="SM00015">
    <property type="entry name" value="IQ"/>
    <property type="match status" value="3"/>
</dbReference>
<feature type="compositionally biased region" description="Polar residues" evidence="2">
    <location>
        <begin position="288"/>
        <end position="298"/>
    </location>
</feature>
<feature type="region of interest" description="Disordered" evidence="2">
    <location>
        <begin position="287"/>
        <end position="362"/>
    </location>
</feature>
<comment type="similarity">
    <text evidence="1">Belongs to the IQD family.</text>
</comment>
<dbReference type="InterPro" id="IPR000048">
    <property type="entry name" value="IQ_motif_EF-hand-BS"/>
</dbReference>
<evidence type="ECO:0000256" key="2">
    <source>
        <dbReference type="SAM" id="MobiDB-lite"/>
    </source>
</evidence>